<dbReference type="PROSITE" id="PS50004">
    <property type="entry name" value="C2"/>
    <property type="match status" value="1"/>
</dbReference>
<sequence>MDVCVVEARHMPDKERFSRQDPYVEIRMKYTDRVVMTTVKDEAGTKARWNQNFSFDVPESGMAHLHLRVDVKDKNIGKDRLIAYTDIDLNHLNQPGKQSASVNQWYAMRTEKGKAGGEIRLEVVLHKRAKEPKAGVPGYGGYPMQPGQAPYGYPPQAGYPPQGGGYPPAPGGYPPPGGYYPPPGVPPAGGYAPPGQGGYGPAPPGQGGYGQPPPGQGGYGQPPPGQGGYGPPPPGQGGYGPPPPGQGGYGQAPPQQSGYFGQQPPAQSGYYGAPPGQQPPGAGAPPPGQAPPPGPTAPPPGQGGYPAYPPPSK</sequence>
<dbReference type="InterPro" id="IPR000008">
    <property type="entry name" value="C2_dom"/>
</dbReference>
<dbReference type="EMBL" id="JAMWBK010000002">
    <property type="protein sequence ID" value="KAJ8907316.1"/>
    <property type="molecule type" value="Genomic_DNA"/>
</dbReference>
<feature type="compositionally biased region" description="Pro residues" evidence="3">
    <location>
        <begin position="276"/>
        <end position="313"/>
    </location>
</feature>
<organism evidence="5 6">
    <name type="scientific">Rhodosorus marinus</name>
    <dbReference type="NCBI Taxonomy" id="101924"/>
    <lineage>
        <taxon>Eukaryota</taxon>
        <taxon>Rhodophyta</taxon>
        <taxon>Stylonematophyceae</taxon>
        <taxon>Stylonematales</taxon>
        <taxon>Stylonemataceae</taxon>
        <taxon>Rhodosorus</taxon>
    </lineage>
</organism>
<evidence type="ECO:0000313" key="6">
    <source>
        <dbReference type="Proteomes" id="UP001157974"/>
    </source>
</evidence>
<dbReference type="Pfam" id="PF00168">
    <property type="entry name" value="C2"/>
    <property type="match status" value="1"/>
</dbReference>
<feature type="compositionally biased region" description="Low complexity" evidence="3">
    <location>
        <begin position="151"/>
        <end position="160"/>
    </location>
</feature>
<dbReference type="PRINTS" id="PR01871">
    <property type="entry name" value="ANNEXINVII"/>
</dbReference>
<dbReference type="Proteomes" id="UP001157974">
    <property type="component" value="Unassembled WGS sequence"/>
</dbReference>
<reference evidence="5 6" key="1">
    <citation type="journal article" date="2023" name="Nat. Commun.">
        <title>Origin of minicircular mitochondrial genomes in red algae.</title>
        <authorList>
            <person name="Lee Y."/>
            <person name="Cho C.H."/>
            <person name="Lee Y.M."/>
            <person name="Park S.I."/>
            <person name="Yang J.H."/>
            <person name="West J.A."/>
            <person name="Bhattacharya D."/>
            <person name="Yoon H.S."/>
        </authorList>
    </citation>
    <scope>NUCLEOTIDE SEQUENCE [LARGE SCALE GENOMIC DNA]</scope>
    <source>
        <strain evidence="5 6">CCMP1338</strain>
        <tissue evidence="5">Whole cell</tissue>
    </source>
</reference>
<dbReference type="InterPro" id="IPR035892">
    <property type="entry name" value="C2_domain_sf"/>
</dbReference>
<dbReference type="PANTHER" id="PTHR46502:SF2">
    <property type="entry name" value="16 KDA PHLOEM PROTEIN 2"/>
    <property type="match status" value="1"/>
</dbReference>
<feature type="compositionally biased region" description="Pro residues" evidence="3">
    <location>
        <begin position="167"/>
        <end position="186"/>
    </location>
</feature>
<evidence type="ECO:0000256" key="1">
    <source>
        <dbReference type="ARBA" id="ARBA00022723"/>
    </source>
</evidence>
<dbReference type="SUPFAM" id="SSF49562">
    <property type="entry name" value="C2 domain (Calcium/lipid-binding domain, CaLB)"/>
    <property type="match status" value="1"/>
</dbReference>
<feature type="compositionally biased region" description="Polar residues" evidence="3">
    <location>
        <begin position="257"/>
        <end position="266"/>
    </location>
</feature>
<feature type="domain" description="C2" evidence="4">
    <location>
        <begin position="1"/>
        <end position="106"/>
    </location>
</feature>
<evidence type="ECO:0000313" key="5">
    <source>
        <dbReference type="EMBL" id="KAJ8907316.1"/>
    </source>
</evidence>
<keyword evidence="1" id="KW-0479">Metal-binding</keyword>
<feature type="compositionally biased region" description="Pro residues" evidence="3">
    <location>
        <begin position="211"/>
        <end position="245"/>
    </location>
</feature>
<evidence type="ECO:0000256" key="2">
    <source>
        <dbReference type="ARBA" id="ARBA00022837"/>
    </source>
</evidence>
<evidence type="ECO:0000256" key="3">
    <source>
        <dbReference type="SAM" id="MobiDB-lite"/>
    </source>
</evidence>
<protein>
    <recommendedName>
        <fullName evidence="4">C2 domain-containing protein</fullName>
    </recommendedName>
</protein>
<keyword evidence="2" id="KW-0106">Calcium</keyword>
<dbReference type="SMART" id="SM00239">
    <property type="entry name" value="C2"/>
    <property type="match status" value="1"/>
</dbReference>
<dbReference type="Gene3D" id="2.60.40.150">
    <property type="entry name" value="C2 domain"/>
    <property type="match status" value="1"/>
</dbReference>
<keyword evidence="6" id="KW-1185">Reference proteome</keyword>
<dbReference type="CDD" id="cd00030">
    <property type="entry name" value="C2"/>
    <property type="match status" value="1"/>
</dbReference>
<accession>A0AAV8V3C6</accession>
<dbReference type="PANTHER" id="PTHR46502">
    <property type="entry name" value="C2 DOMAIN-CONTAINING"/>
    <property type="match status" value="1"/>
</dbReference>
<gene>
    <name evidence="5" type="ORF">NDN08_007430</name>
</gene>
<evidence type="ECO:0000259" key="4">
    <source>
        <dbReference type="PROSITE" id="PS50004"/>
    </source>
</evidence>
<feature type="region of interest" description="Disordered" evidence="3">
    <location>
        <begin position="151"/>
        <end position="313"/>
    </location>
</feature>
<dbReference type="GO" id="GO:0046872">
    <property type="term" value="F:metal ion binding"/>
    <property type="evidence" value="ECO:0007669"/>
    <property type="project" value="UniProtKB-KW"/>
</dbReference>
<proteinExistence type="predicted"/>
<dbReference type="AlphaFoldDB" id="A0AAV8V3C6"/>
<feature type="compositionally biased region" description="Gly residues" evidence="3">
    <location>
        <begin position="195"/>
        <end position="210"/>
    </location>
</feature>
<name>A0AAV8V3C6_9RHOD</name>
<comment type="caution">
    <text evidence="5">The sequence shown here is derived from an EMBL/GenBank/DDBJ whole genome shotgun (WGS) entry which is preliminary data.</text>
</comment>